<evidence type="ECO:0000256" key="7">
    <source>
        <dbReference type="SAM" id="Coils"/>
    </source>
</evidence>
<dbReference type="InterPro" id="IPR051476">
    <property type="entry name" value="Bac_ResReg_Asp_Phosphatase"/>
</dbReference>
<dbReference type="SUPFAM" id="SSF48452">
    <property type="entry name" value="TPR-like"/>
    <property type="match status" value="1"/>
</dbReference>
<evidence type="ECO:0000256" key="3">
    <source>
        <dbReference type="ARBA" id="ARBA00022737"/>
    </source>
</evidence>
<feature type="compositionally biased region" description="Pro residues" evidence="8">
    <location>
        <begin position="593"/>
        <end position="608"/>
    </location>
</feature>
<reference evidence="11 12" key="1">
    <citation type="submission" date="2017-08" db="EMBL/GenBank/DDBJ databases">
        <title>Infants hospitalized years apart are colonized by the same room-sourced microbial strains.</title>
        <authorList>
            <person name="Brooks B."/>
            <person name="Olm M.R."/>
            <person name="Firek B.A."/>
            <person name="Baker R."/>
            <person name="Thomas B.C."/>
            <person name="Morowitz M.J."/>
            <person name="Banfield J.F."/>
        </authorList>
    </citation>
    <scope>NUCLEOTIDE SEQUENCE [LARGE SCALE GENOMIC DNA]</scope>
    <source>
        <strain evidence="11">S2_005_003_R2_42</strain>
    </source>
</reference>
<dbReference type="GO" id="GO:0005737">
    <property type="term" value="C:cytoplasm"/>
    <property type="evidence" value="ECO:0007669"/>
    <property type="project" value="UniProtKB-SubCell"/>
</dbReference>
<dbReference type="PROSITE" id="PS50005">
    <property type="entry name" value="TPR"/>
    <property type="match status" value="1"/>
</dbReference>
<dbReference type="InterPro" id="IPR019734">
    <property type="entry name" value="TPR_rpt"/>
</dbReference>
<feature type="coiled-coil region" evidence="7">
    <location>
        <begin position="442"/>
        <end position="476"/>
    </location>
</feature>
<dbReference type="SUPFAM" id="SSF55785">
    <property type="entry name" value="PYP-like sensor domain (PAS domain)"/>
    <property type="match status" value="1"/>
</dbReference>
<proteinExistence type="inferred from homology"/>
<keyword evidence="2" id="KW-0963">Cytoplasm</keyword>
<keyword evidence="7" id="KW-0175">Coiled coil</keyword>
<dbReference type="SMART" id="SM00091">
    <property type="entry name" value="PAS"/>
    <property type="match status" value="1"/>
</dbReference>
<comment type="similarity">
    <text evidence="5">Belongs to the Rap family.</text>
</comment>
<keyword evidence="4 6" id="KW-0802">TPR repeat</keyword>
<gene>
    <name evidence="11" type="ORF">DI564_01385</name>
</gene>
<dbReference type="InterPro" id="IPR013767">
    <property type="entry name" value="PAS_fold"/>
</dbReference>
<keyword evidence="9" id="KW-0732">Signal</keyword>
<organism evidence="11 12">
    <name type="scientific">Rhodanobacter denitrificans</name>
    <dbReference type="NCBI Taxonomy" id="666685"/>
    <lineage>
        <taxon>Bacteria</taxon>
        <taxon>Pseudomonadati</taxon>
        <taxon>Pseudomonadota</taxon>
        <taxon>Gammaproteobacteria</taxon>
        <taxon>Lysobacterales</taxon>
        <taxon>Rhodanobacteraceae</taxon>
        <taxon>Rhodanobacter</taxon>
    </lineage>
</organism>
<feature type="chain" id="PRO_5015881606" description="PAS domain-containing protein" evidence="9">
    <location>
        <begin position="21"/>
        <end position="712"/>
    </location>
</feature>
<dbReference type="Gene3D" id="3.30.450.20">
    <property type="entry name" value="PAS domain"/>
    <property type="match status" value="1"/>
</dbReference>
<evidence type="ECO:0000256" key="5">
    <source>
        <dbReference type="ARBA" id="ARBA00038253"/>
    </source>
</evidence>
<evidence type="ECO:0000256" key="8">
    <source>
        <dbReference type="SAM" id="MobiDB-lite"/>
    </source>
</evidence>
<sequence length="712" mass="76886">MSGRIGLAALLVWAAAQALAQAPPADGALERCRDLRQAAPADALAACTAAADAPDGTSAREAMFHASEAAQTLGRFDEVEAWLARITATLPADGAERDRFRLERRAGMLAFRRGEYAAALAAFDRAGRLAERLEPGDRATALNDLGIVQRKLGDYPAALTSLSGSLAIKERLGDPAQLAPALQNIADVYREAGDLDQAETYLQRAVALHAQTGARLKQAHAHESLGLVALARGDAEAADRAFAEAAAIFAEAQAAPDQLRVLLRQGELDAAAGAREALTARLAAADALIAQLGGEAPLGHARLSAEADALAGRVRAGADRLAAALATPTEAVTPERQQALARLATWYESLGDWARAYAAQRQAFELRHALDERQRSETLDRLRIRHGVAEREREIAVLALDGARRQVALEQARRTRDLLLAGAALLVLALWALHRRRVWRLRVDAERRRTALERELAQFRAAAERLRADRRRLRLALERTGEPMLLVDTAGQVYLANRAARALLGRPAEAAAGESTTLADWIGAEQAAQVAQWSARSDDAPPPAAGGGGVWLLPLALEEELIVLGLSTSPGPRPDTRDVLDDLVQAHVRDEGPPPATPAEPAARPPAGPVSEAFRAALVALMREAVDLWESSTRRTRVELAEASGVWRITIDDGRLRVRTMERYLTMERVPDRPRWREVLRTAYFVVADCPLDAAQRERLRGLIDAVKSLAP</sequence>
<dbReference type="InterPro" id="IPR000014">
    <property type="entry name" value="PAS"/>
</dbReference>
<protein>
    <recommendedName>
        <fullName evidence="10">PAS domain-containing protein</fullName>
    </recommendedName>
</protein>
<feature type="signal peptide" evidence="9">
    <location>
        <begin position="1"/>
        <end position="20"/>
    </location>
</feature>
<dbReference type="InterPro" id="IPR035965">
    <property type="entry name" value="PAS-like_dom_sf"/>
</dbReference>
<evidence type="ECO:0000256" key="1">
    <source>
        <dbReference type="ARBA" id="ARBA00004496"/>
    </source>
</evidence>
<feature type="domain" description="PAS" evidence="10">
    <location>
        <begin position="469"/>
        <end position="532"/>
    </location>
</feature>
<dbReference type="Proteomes" id="UP000249046">
    <property type="component" value="Unassembled WGS sequence"/>
</dbReference>
<comment type="subcellular location">
    <subcellularLocation>
        <location evidence="1">Cytoplasm</location>
    </subcellularLocation>
</comment>
<name>A0A2W5KTT4_9GAMM</name>
<dbReference type="EMBL" id="QFPO01000002">
    <property type="protein sequence ID" value="PZQ19394.1"/>
    <property type="molecule type" value="Genomic_DNA"/>
</dbReference>
<evidence type="ECO:0000256" key="6">
    <source>
        <dbReference type="PROSITE-ProRule" id="PRU00339"/>
    </source>
</evidence>
<dbReference type="PANTHER" id="PTHR46630">
    <property type="entry name" value="TETRATRICOPEPTIDE REPEAT PROTEIN 29"/>
    <property type="match status" value="1"/>
</dbReference>
<comment type="caution">
    <text evidence="11">The sequence shown here is derived from an EMBL/GenBank/DDBJ whole genome shotgun (WGS) entry which is preliminary data.</text>
</comment>
<feature type="region of interest" description="Disordered" evidence="8">
    <location>
        <begin position="588"/>
        <end position="608"/>
    </location>
</feature>
<dbReference type="Pfam" id="PF13424">
    <property type="entry name" value="TPR_12"/>
    <property type="match status" value="2"/>
</dbReference>
<dbReference type="Gene3D" id="1.25.40.10">
    <property type="entry name" value="Tetratricopeptide repeat domain"/>
    <property type="match status" value="1"/>
</dbReference>
<dbReference type="GO" id="GO:0006355">
    <property type="term" value="P:regulation of DNA-templated transcription"/>
    <property type="evidence" value="ECO:0007669"/>
    <property type="project" value="InterPro"/>
</dbReference>
<evidence type="ECO:0000256" key="2">
    <source>
        <dbReference type="ARBA" id="ARBA00022490"/>
    </source>
</evidence>
<dbReference type="AlphaFoldDB" id="A0A2W5KTT4"/>
<dbReference type="SMART" id="SM00028">
    <property type="entry name" value="TPR"/>
    <property type="match status" value="4"/>
</dbReference>
<dbReference type="PANTHER" id="PTHR46630:SF1">
    <property type="entry name" value="TETRATRICOPEPTIDE REPEAT PROTEIN 29"/>
    <property type="match status" value="1"/>
</dbReference>
<evidence type="ECO:0000256" key="4">
    <source>
        <dbReference type="ARBA" id="ARBA00022803"/>
    </source>
</evidence>
<keyword evidence="3" id="KW-0677">Repeat</keyword>
<dbReference type="CDD" id="cd22890">
    <property type="entry name" value="ChiS-DBD"/>
    <property type="match status" value="1"/>
</dbReference>
<feature type="repeat" description="TPR" evidence="6">
    <location>
        <begin position="179"/>
        <end position="212"/>
    </location>
</feature>
<evidence type="ECO:0000313" key="12">
    <source>
        <dbReference type="Proteomes" id="UP000249046"/>
    </source>
</evidence>
<evidence type="ECO:0000259" key="10">
    <source>
        <dbReference type="PROSITE" id="PS50112"/>
    </source>
</evidence>
<evidence type="ECO:0000313" key="11">
    <source>
        <dbReference type="EMBL" id="PZQ19394.1"/>
    </source>
</evidence>
<accession>A0A2W5KTT4</accession>
<dbReference type="PROSITE" id="PS50112">
    <property type="entry name" value="PAS"/>
    <property type="match status" value="1"/>
</dbReference>
<evidence type="ECO:0000256" key="9">
    <source>
        <dbReference type="SAM" id="SignalP"/>
    </source>
</evidence>
<dbReference type="InterPro" id="IPR011990">
    <property type="entry name" value="TPR-like_helical_dom_sf"/>
</dbReference>
<dbReference type="Pfam" id="PF00989">
    <property type="entry name" value="PAS"/>
    <property type="match status" value="1"/>
</dbReference>